<feature type="region of interest" description="Disordered" evidence="3">
    <location>
        <begin position="23"/>
        <end position="132"/>
    </location>
</feature>
<evidence type="ECO:0000256" key="1">
    <source>
        <dbReference type="ARBA" id="ARBA00009656"/>
    </source>
</evidence>
<comment type="similarity">
    <text evidence="1">Belongs to the SPIRAL1 family.</text>
</comment>
<keyword evidence="6" id="KW-1185">Reference proteome</keyword>
<protein>
    <submittedName>
        <fullName evidence="4 5">Uncharacterized protein</fullName>
    </submittedName>
</protein>
<reference evidence="5" key="3">
    <citation type="submission" date="2020-12" db="UniProtKB">
        <authorList>
            <consortium name="EnsemblPlants"/>
        </authorList>
    </citation>
    <scope>IDENTIFICATION</scope>
</reference>
<feature type="compositionally biased region" description="Basic and acidic residues" evidence="3">
    <location>
        <begin position="69"/>
        <end position="86"/>
    </location>
</feature>
<dbReference type="GO" id="GO:0043622">
    <property type="term" value="P:cortical microtubule organization"/>
    <property type="evidence" value="ECO:0000318"/>
    <property type="project" value="GO_Central"/>
</dbReference>
<name>A0A2K1JBJ1_PHYPA</name>
<gene>
    <name evidence="5" type="primary">LOC112292513</name>
    <name evidence="4" type="ORF">PHYPA_019177</name>
</gene>
<dbReference type="GO" id="GO:0010005">
    <property type="term" value="C:cortical microtubule, transverse to long axis"/>
    <property type="evidence" value="ECO:0000318"/>
    <property type="project" value="GO_Central"/>
</dbReference>
<dbReference type="EMBL" id="ABEU02000015">
    <property type="protein sequence ID" value="PNR38899.1"/>
    <property type="molecule type" value="Genomic_DNA"/>
</dbReference>
<dbReference type="GeneID" id="112292513"/>
<dbReference type="RefSeq" id="XP_024396838.1">
    <property type="nucleotide sequence ID" value="XM_024541070.2"/>
</dbReference>
<dbReference type="InterPro" id="IPR039613">
    <property type="entry name" value="SPR1/2/3/4/5"/>
</dbReference>
<evidence type="ECO:0000256" key="2">
    <source>
        <dbReference type="ARBA" id="ARBA00022701"/>
    </source>
</evidence>
<proteinExistence type="inferred from homology"/>
<evidence type="ECO:0000313" key="5">
    <source>
        <dbReference type="EnsemblPlants" id="Pp3c15_1640V3.1"/>
    </source>
</evidence>
<dbReference type="Gramene" id="Pp3c15_1640V3.1">
    <property type="protein sequence ID" value="Pp3c15_1640V3.1"/>
    <property type="gene ID" value="Pp3c15_1640"/>
</dbReference>
<dbReference type="PaxDb" id="3218-PP1S124_11V6.1"/>
<feature type="compositionally biased region" description="Polar residues" evidence="3">
    <location>
        <begin position="45"/>
        <end position="60"/>
    </location>
</feature>
<dbReference type="EnsemblPlants" id="Pp3c15_1640V3.1">
    <property type="protein sequence ID" value="Pp3c15_1640V3.1"/>
    <property type="gene ID" value="Pp3c15_1640"/>
</dbReference>
<evidence type="ECO:0000256" key="3">
    <source>
        <dbReference type="SAM" id="MobiDB-lite"/>
    </source>
</evidence>
<dbReference type="Proteomes" id="UP000006727">
    <property type="component" value="Chromosome 15"/>
</dbReference>
<dbReference type="AlphaFoldDB" id="A0A2K1JBJ1"/>
<dbReference type="RefSeq" id="XP_024396839.1">
    <property type="nucleotide sequence ID" value="XM_024541071.2"/>
</dbReference>
<accession>A0A2K1JBJ1</accession>
<dbReference type="PANTHER" id="PTHR33403:SF31">
    <property type="entry name" value="PROTEIN SPIRAL1-LIKE 1"/>
    <property type="match status" value="1"/>
</dbReference>
<reference evidence="4 6" key="1">
    <citation type="journal article" date="2008" name="Science">
        <title>The Physcomitrella genome reveals evolutionary insights into the conquest of land by plants.</title>
        <authorList>
            <person name="Rensing S."/>
            <person name="Lang D."/>
            <person name="Zimmer A."/>
            <person name="Terry A."/>
            <person name="Salamov A."/>
            <person name="Shapiro H."/>
            <person name="Nishiyama T."/>
            <person name="Perroud P.-F."/>
            <person name="Lindquist E."/>
            <person name="Kamisugi Y."/>
            <person name="Tanahashi T."/>
            <person name="Sakakibara K."/>
            <person name="Fujita T."/>
            <person name="Oishi K."/>
            <person name="Shin-I T."/>
            <person name="Kuroki Y."/>
            <person name="Toyoda A."/>
            <person name="Suzuki Y."/>
            <person name="Hashimoto A."/>
            <person name="Yamaguchi K."/>
            <person name="Sugano A."/>
            <person name="Kohara Y."/>
            <person name="Fujiyama A."/>
            <person name="Anterola A."/>
            <person name="Aoki S."/>
            <person name="Ashton N."/>
            <person name="Barbazuk W.B."/>
            <person name="Barker E."/>
            <person name="Bennetzen J."/>
            <person name="Bezanilla M."/>
            <person name="Blankenship R."/>
            <person name="Cho S.H."/>
            <person name="Dutcher S."/>
            <person name="Estelle M."/>
            <person name="Fawcett J.A."/>
            <person name="Gundlach H."/>
            <person name="Hanada K."/>
            <person name="Heyl A."/>
            <person name="Hicks K.A."/>
            <person name="Hugh J."/>
            <person name="Lohr M."/>
            <person name="Mayer K."/>
            <person name="Melkozernov A."/>
            <person name="Murata T."/>
            <person name="Nelson D."/>
            <person name="Pils B."/>
            <person name="Prigge M."/>
            <person name="Reiss B."/>
            <person name="Renner T."/>
            <person name="Rombauts S."/>
            <person name="Rushton P."/>
            <person name="Sanderfoot A."/>
            <person name="Schween G."/>
            <person name="Shiu S.-H."/>
            <person name="Stueber K."/>
            <person name="Theodoulou F.L."/>
            <person name="Tu H."/>
            <person name="Van de Peer Y."/>
            <person name="Verrier P.J."/>
            <person name="Waters E."/>
            <person name="Wood A."/>
            <person name="Yang L."/>
            <person name="Cove D."/>
            <person name="Cuming A."/>
            <person name="Hasebe M."/>
            <person name="Lucas S."/>
            <person name="Mishler D.B."/>
            <person name="Reski R."/>
            <person name="Grigoriev I."/>
            <person name="Quatrano R.S."/>
            <person name="Boore J.L."/>
        </authorList>
    </citation>
    <scope>NUCLEOTIDE SEQUENCE [LARGE SCALE GENOMIC DNA]</scope>
    <source>
        <strain evidence="5 6">cv. Gransden 2004</strain>
    </source>
</reference>
<feature type="compositionally biased region" description="Polar residues" evidence="3">
    <location>
        <begin position="115"/>
        <end position="132"/>
    </location>
</feature>
<dbReference type="PANTHER" id="PTHR33403">
    <property type="entry name" value="SPR1"/>
    <property type="match status" value="1"/>
</dbReference>
<reference evidence="4 6" key="2">
    <citation type="journal article" date="2018" name="Plant J.">
        <title>The Physcomitrella patens chromosome-scale assembly reveals moss genome structure and evolution.</title>
        <authorList>
            <person name="Lang D."/>
            <person name="Ullrich K.K."/>
            <person name="Murat F."/>
            <person name="Fuchs J."/>
            <person name="Jenkins J."/>
            <person name="Haas F.B."/>
            <person name="Piednoel M."/>
            <person name="Gundlach H."/>
            <person name="Van Bel M."/>
            <person name="Meyberg R."/>
            <person name="Vives C."/>
            <person name="Morata J."/>
            <person name="Symeonidi A."/>
            <person name="Hiss M."/>
            <person name="Muchero W."/>
            <person name="Kamisugi Y."/>
            <person name="Saleh O."/>
            <person name="Blanc G."/>
            <person name="Decker E.L."/>
            <person name="van Gessel N."/>
            <person name="Grimwood J."/>
            <person name="Hayes R.D."/>
            <person name="Graham S.W."/>
            <person name="Gunter L.E."/>
            <person name="McDaniel S.F."/>
            <person name="Hoernstein S.N.W."/>
            <person name="Larsson A."/>
            <person name="Li F.W."/>
            <person name="Perroud P.F."/>
            <person name="Phillips J."/>
            <person name="Ranjan P."/>
            <person name="Rokshar D.S."/>
            <person name="Rothfels C.J."/>
            <person name="Schneider L."/>
            <person name="Shu S."/>
            <person name="Stevenson D.W."/>
            <person name="Thummler F."/>
            <person name="Tillich M."/>
            <person name="Villarreal Aguilar J.C."/>
            <person name="Widiez T."/>
            <person name="Wong G.K."/>
            <person name="Wymore A."/>
            <person name="Zhang Y."/>
            <person name="Zimmer A.D."/>
            <person name="Quatrano R.S."/>
            <person name="Mayer K.F.X."/>
            <person name="Goodstein D."/>
            <person name="Casacuberta J.M."/>
            <person name="Vandepoele K."/>
            <person name="Reski R."/>
            <person name="Cuming A.C."/>
            <person name="Tuskan G.A."/>
            <person name="Maumus F."/>
            <person name="Salse J."/>
            <person name="Schmutz J."/>
            <person name="Rensing S.A."/>
        </authorList>
    </citation>
    <scope>NUCLEOTIDE SEQUENCE [LARGE SCALE GENOMIC DNA]</scope>
    <source>
        <strain evidence="5 6">cv. Gransden 2004</strain>
    </source>
</reference>
<evidence type="ECO:0000313" key="4">
    <source>
        <dbReference type="EMBL" id="PNR38899.1"/>
    </source>
</evidence>
<dbReference type="OrthoDB" id="62622at2759"/>
<keyword evidence="2" id="KW-0493">Microtubule</keyword>
<organism evidence="4">
    <name type="scientific">Physcomitrium patens</name>
    <name type="common">Spreading-leaved earth moss</name>
    <name type="synonym">Physcomitrella patens</name>
    <dbReference type="NCBI Taxonomy" id="3218"/>
    <lineage>
        <taxon>Eukaryota</taxon>
        <taxon>Viridiplantae</taxon>
        <taxon>Streptophyta</taxon>
        <taxon>Embryophyta</taxon>
        <taxon>Bryophyta</taxon>
        <taxon>Bryophytina</taxon>
        <taxon>Bryopsida</taxon>
        <taxon>Funariidae</taxon>
        <taxon>Funariales</taxon>
        <taxon>Funariaceae</taxon>
        <taxon>Physcomitrium</taxon>
    </lineage>
</organism>
<evidence type="ECO:0000313" key="6">
    <source>
        <dbReference type="Proteomes" id="UP000006727"/>
    </source>
</evidence>
<sequence>MFQRGQSCGGGYSSLGYLFGGDDKPRVFPKSRPLQQSIHEEPVNERQSVGVSGRRNSLHGSSRPLISPEIEKPAAGKVFHDERDTPQGRMGRTNNNYQRVDGQNCGNFITDRPSTRVQASPGGQSSLGYLFG</sequence>